<dbReference type="Gene3D" id="1.10.1670.40">
    <property type="match status" value="1"/>
</dbReference>
<organism evidence="6 7">
    <name type="scientific">Desulfoscipio gibsoniae DSM 7213</name>
    <dbReference type="NCBI Taxonomy" id="767817"/>
    <lineage>
        <taxon>Bacteria</taxon>
        <taxon>Bacillati</taxon>
        <taxon>Bacillota</taxon>
        <taxon>Clostridia</taxon>
        <taxon>Eubacteriales</taxon>
        <taxon>Desulfallaceae</taxon>
        <taxon>Desulfoscipio</taxon>
    </lineage>
</organism>
<accession>R4KTI2</accession>
<keyword evidence="4" id="KW-0234">DNA repair</keyword>
<comment type="catalytic activity">
    <reaction evidence="1">
        <text>Hydrolysis of alkylated DNA, releasing 3-methyladenine, 3-methylguanine, 7-methylguanine and 7-methyladenine.</text>
        <dbReference type="EC" id="3.2.2.21"/>
    </reaction>
</comment>
<dbReference type="AlphaFoldDB" id="R4KTI2"/>
<dbReference type="InterPro" id="IPR011257">
    <property type="entry name" value="DNA_glycosylase"/>
</dbReference>
<proteinExistence type="predicted"/>
<dbReference type="STRING" id="767817.Desgi_3598"/>
<dbReference type="Gene3D" id="1.10.340.30">
    <property type="entry name" value="Hypothetical protein, domain 2"/>
    <property type="match status" value="1"/>
</dbReference>
<protein>
    <recommendedName>
        <fullName evidence="2">DNA-3-methyladenine glycosylase II</fullName>
        <ecNumber evidence="2">3.2.2.21</ecNumber>
    </recommendedName>
</protein>
<dbReference type="Proteomes" id="UP000013520">
    <property type="component" value="Chromosome"/>
</dbReference>
<dbReference type="PANTHER" id="PTHR43003:SF5">
    <property type="entry name" value="DNA-3-METHYLADENINE GLYCOSYLASE"/>
    <property type="match status" value="1"/>
</dbReference>
<feature type="domain" description="HhH-GPD" evidence="5">
    <location>
        <begin position="53"/>
        <end position="203"/>
    </location>
</feature>
<evidence type="ECO:0000259" key="5">
    <source>
        <dbReference type="SMART" id="SM00478"/>
    </source>
</evidence>
<evidence type="ECO:0000256" key="1">
    <source>
        <dbReference type="ARBA" id="ARBA00000086"/>
    </source>
</evidence>
<dbReference type="RefSeq" id="WP_006520312.1">
    <property type="nucleotide sequence ID" value="NC_021184.1"/>
</dbReference>
<evidence type="ECO:0000256" key="4">
    <source>
        <dbReference type="ARBA" id="ARBA00023204"/>
    </source>
</evidence>
<dbReference type="SMART" id="SM00478">
    <property type="entry name" value="ENDO3c"/>
    <property type="match status" value="1"/>
</dbReference>
<dbReference type="eggNOG" id="COG0122">
    <property type="taxonomic scope" value="Bacteria"/>
</dbReference>
<reference evidence="6 7" key="1">
    <citation type="submission" date="2012-01" db="EMBL/GenBank/DDBJ databases">
        <title>Complete sequence of Desulfotomaculum gibsoniae DSM 7213.</title>
        <authorList>
            <consortium name="US DOE Joint Genome Institute"/>
            <person name="Lucas S."/>
            <person name="Han J."/>
            <person name="Lapidus A."/>
            <person name="Cheng J.-F."/>
            <person name="Goodwin L."/>
            <person name="Pitluck S."/>
            <person name="Peters L."/>
            <person name="Ovchinnikova G."/>
            <person name="Teshima H."/>
            <person name="Detter J.C."/>
            <person name="Han C."/>
            <person name="Tapia R."/>
            <person name="Land M."/>
            <person name="Hauser L."/>
            <person name="Kyrpides N."/>
            <person name="Ivanova N."/>
            <person name="Pagani I."/>
            <person name="Parshina S."/>
            <person name="Plugge C."/>
            <person name="Muyzer G."/>
            <person name="Kuever J."/>
            <person name="Ivanova A."/>
            <person name="Nazina T."/>
            <person name="Klenk H.-P."/>
            <person name="Brambilla E."/>
            <person name="Spring S."/>
            <person name="Stams A.F."/>
            <person name="Woyke T."/>
        </authorList>
    </citation>
    <scope>NUCLEOTIDE SEQUENCE [LARGE SCALE GENOMIC DNA]</scope>
    <source>
        <strain evidence="6 7">DSM 7213</strain>
    </source>
</reference>
<dbReference type="OrthoDB" id="9785929at2"/>
<dbReference type="KEGG" id="dgi:Desgi_3598"/>
<dbReference type="CDD" id="cd00056">
    <property type="entry name" value="ENDO3c"/>
    <property type="match status" value="1"/>
</dbReference>
<evidence type="ECO:0000313" key="6">
    <source>
        <dbReference type="EMBL" id="AGL02921.1"/>
    </source>
</evidence>
<dbReference type="GO" id="GO:0043916">
    <property type="term" value="F:DNA-7-methylguanine glycosylase activity"/>
    <property type="evidence" value="ECO:0007669"/>
    <property type="project" value="TreeGrafter"/>
</dbReference>
<gene>
    <name evidence="6" type="ORF">Desgi_3598</name>
</gene>
<dbReference type="EC" id="3.2.2.21" evidence="2"/>
<dbReference type="GO" id="GO:0005737">
    <property type="term" value="C:cytoplasm"/>
    <property type="evidence" value="ECO:0007669"/>
    <property type="project" value="TreeGrafter"/>
</dbReference>
<evidence type="ECO:0000256" key="2">
    <source>
        <dbReference type="ARBA" id="ARBA00012000"/>
    </source>
</evidence>
<dbReference type="InterPro" id="IPR003265">
    <property type="entry name" value="HhH-GPD_domain"/>
</dbReference>
<name>R4KTI2_9FIRM</name>
<keyword evidence="3" id="KW-0227">DNA damage</keyword>
<dbReference type="GO" id="GO:0032993">
    <property type="term" value="C:protein-DNA complex"/>
    <property type="evidence" value="ECO:0007669"/>
    <property type="project" value="TreeGrafter"/>
</dbReference>
<dbReference type="PANTHER" id="PTHR43003">
    <property type="entry name" value="DNA-3-METHYLADENINE GLYCOSYLASE"/>
    <property type="match status" value="1"/>
</dbReference>
<evidence type="ECO:0000256" key="3">
    <source>
        <dbReference type="ARBA" id="ARBA00022763"/>
    </source>
</evidence>
<dbReference type="GO" id="GO:0006285">
    <property type="term" value="P:base-excision repair, AP site formation"/>
    <property type="evidence" value="ECO:0007669"/>
    <property type="project" value="TreeGrafter"/>
</dbReference>
<dbReference type="GO" id="GO:0006307">
    <property type="term" value="P:DNA alkylation repair"/>
    <property type="evidence" value="ECO:0007669"/>
    <property type="project" value="TreeGrafter"/>
</dbReference>
<dbReference type="Pfam" id="PF00730">
    <property type="entry name" value="HhH-GPD"/>
    <property type="match status" value="1"/>
</dbReference>
<keyword evidence="7" id="KW-1185">Reference proteome</keyword>
<dbReference type="InterPro" id="IPR051912">
    <property type="entry name" value="Alkylbase_DNA_Glycosylase/TA"/>
</dbReference>
<dbReference type="HOGENOM" id="CLU_000445_72_5_9"/>
<evidence type="ECO:0000313" key="7">
    <source>
        <dbReference type="Proteomes" id="UP000013520"/>
    </source>
</evidence>
<dbReference type="GO" id="GO:0032131">
    <property type="term" value="F:alkylated DNA binding"/>
    <property type="evidence" value="ECO:0007669"/>
    <property type="project" value="TreeGrafter"/>
</dbReference>
<dbReference type="SUPFAM" id="SSF48150">
    <property type="entry name" value="DNA-glycosylase"/>
    <property type="match status" value="1"/>
</dbReference>
<sequence length="205" mass="23340">MSAVKTKFFDYGRKETEYLAVADPILGEAMARLGRVEREVIPDLFAALVYAIIGQLVSVHSAKTVWERIQESIGEITPENLSGFTPDDVRQCGMTMKKAVCICDLSKEIVQGNLCLNNLRELPDSEIIRHLTAIRGIGRWTAEMLLINCMERPDIVSWEDIAIRRGMEKLYGIPKLTKKQFESYKKRYSPYGSVASIYLWKLSFL</sequence>
<dbReference type="GO" id="GO:0008725">
    <property type="term" value="F:DNA-3-methyladenine glycosylase activity"/>
    <property type="evidence" value="ECO:0007669"/>
    <property type="project" value="TreeGrafter"/>
</dbReference>
<dbReference type="EMBL" id="CP003273">
    <property type="protein sequence ID" value="AGL02921.1"/>
    <property type="molecule type" value="Genomic_DNA"/>
</dbReference>